<dbReference type="PANTHER" id="PTHR33112:SF16">
    <property type="entry name" value="HETEROKARYON INCOMPATIBILITY DOMAIN-CONTAINING PROTEIN"/>
    <property type="match status" value="1"/>
</dbReference>
<evidence type="ECO:0000313" key="3">
    <source>
        <dbReference type="EMBL" id="KAF2498767.1"/>
    </source>
</evidence>
<sequence length="968" mass="111543">MESASKAREQDDDEQPQKLSAIRTETASDHSDRGPPQSLFHHRESNDLPASRYQHGYLTSQQSLFVSGECNEEQLNDLLGSRNEKDQLRNERDQLEDERDQLEERQRAERQERKAERTHYIRSMMATVWVPRALSPSPNSPLSACDEEELAVASTKGERRRSLDAEWDNFSSSSEQYEEDRLMKRSEIVASYDQQQAVDPLLTQERRARKDIQYTVRKRLAPFLPYVDKSQSPQPSSGYLVDRHWIDLDLTIKSWLNQCDTTHHGHCTKAEGEHDGFDNKSPIWLIDVVSWCLVRATPDKRYFALSYVWGQAKGSCATSANLESLQQRNAFKQDELDIPKLIIDVMKLIDLLGERYLWCDRYCIVQDRTTEKMLQLDAMAHIYKNSYATIVASSRKSTAEGLYGIRDVTRPRRKGKISLGGPYTPNRSSARRYWDATDSWAVPVHTDTSEGDSSNDEHEEASSVRRSPGRAMSPKNISDEPVERTAKESKLSESHCFLKVHSRGTRTNTPESEEGVKEAAERLNTEDGTPLVAKLTEPTTAQPQAEEAEVDYFVRLASLLMNSDWGSRAWTFQESLFARRKIVFQDEMVNWECHCISCYEGQATFGSDDTSTCLSPWSPMSSGNTWPDAYRFARLISLYNQRDLTFPEDAHNAFLGTLSDLCQTFSGGFVSGLPVMFFDAALIWQPYEPAIRRRNTGNRPDSEHIHIPSWSWIGWKGDIDSKSLRSSYDYMRRNPDEFLTEEGDEWEPTSWHTESTVKWSYKLRRDCESNEISPSGHRFRDVTSLNEEDATKPPEGWKAHKDQDRKRDYYTHVSRYEARVLVSYTSSCALLKVGRTSRNFEVSHCLYVKLLDKYDHSVGFLRVNRPASLEYEYGPSVREIEEYPDEGSEIEVIELSAGSVKRQKTEEVSFDEWPVSNRDSREHGTLYEFYNVMMVKRHEWYATRVAVGRVEKAVWERVSRERTSIVLG</sequence>
<evidence type="ECO:0000313" key="4">
    <source>
        <dbReference type="Proteomes" id="UP000799750"/>
    </source>
</evidence>
<gene>
    <name evidence="3" type="ORF">BU16DRAFT_558817</name>
</gene>
<feature type="compositionally biased region" description="Basic and acidic residues" evidence="1">
    <location>
        <begin position="789"/>
        <end position="800"/>
    </location>
</feature>
<accession>A0A6A6R5M2</accession>
<dbReference type="EMBL" id="MU004185">
    <property type="protein sequence ID" value="KAF2498767.1"/>
    <property type="molecule type" value="Genomic_DNA"/>
</dbReference>
<feature type="region of interest" description="Disordered" evidence="1">
    <location>
        <begin position="1"/>
        <end position="55"/>
    </location>
</feature>
<dbReference type="AlphaFoldDB" id="A0A6A6R5M2"/>
<name>A0A6A6R5M2_9PEZI</name>
<dbReference type="InterPro" id="IPR010730">
    <property type="entry name" value="HET"/>
</dbReference>
<dbReference type="Pfam" id="PF06985">
    <property type="entry name" value="HET"/>
    <property type="match status" value="1"/>
</dbReference>
<feature type="domain" description="Heterokaryon incompatibility" evidence="2">
    <location>
        <begin position="302"/>
        <end position="416"/>
    </location>
</feature>
<dbReference type="OrthoDB" id="5428863at2759"/>
<feature type="compositionally biased region" description="Basic and acidic residues" evidence="1">
    <location>
        <begin position="82"/>
        <end position="93"/>
    </location>
</feature>
<evidence type="ECO:0000259" key="2">
    <source>
        <dbReference type="Pfam" id="PF06985"/>
    </source>
</evidence>
<organism evidence="3 4">
    <name type="scientific">Lophium mytilinum</name>
    <dbReference type="NCBI Taxonomy" id="390894"/>
    <lineage>
        <taxon>Eukaryota</taxon>
        <taxon>Fungi</taxon>
        <taxon>Dikarya</taxon>
        <taxon>Ascomycota</taxon>
        <taxon>Pezizomycotina</taxon>
        <taxon>Dothideomycetes</taxon>
        <taxon>Pleosporomycetidae</taxon>
        <taxon>Mytilinidiales</taxon>
        <taxon>Mytilinidiaceae</taxon>
        <taxon>Lophium</taxon>
    </lineage>
</organism>
<proteinExistence type="predicted"/>
<feature type="compositionally biased region" description="Acidic residues" evidence="1">
    <location>
        <begin position="449"/>
        <end position="459"/>
    </location>
</feature>
<dbReference type="Proteomes" id="UP000799750">
    <property type="component" value="Unassembled WGS sequence"/>
</dbReference>
<feature type="region of interest" description="Disordered" evidence="1">
    <location>
        <begin position="773"/>
        <end position="800"/>
    </location>
</feature>
<reference evidence="3" key="1">
    <citation type="journal article" date="2020" name="Stud. Mycol.">
        <title>101 Dothideomycetes genomes: a test case for predicting lifestyles and emergence of pathogens.</title>
        <authorList>
            <person name="Haridas S."/>
            <person name="Albert R."/>
            <person name="Binder M."/>
            <person name="Bloem J."/>
            <person name="Labutti K."/>
            <person name="Salamov A."/>
            <person name="Andreopoulos B."/>
            <person name="Baker S."/>
            <person name="Barry K."/>
            <person name="Bills G."/>
            <person name="Bluhm B."/>
            <person name="Cannon C."/>
            <person name="Castanera R."/>
            <person name="Culley D."/>
            <person name="Daum C."/>
            <person name="Ezra D."/>
            <person name="Gonzalez J."/>
            <person name="Henrissat B."/>
            <person name="Kuo A."/>
            <person name="Liang C."/>
            <person name="Lipzen A."/>
            <person name="Lutzoni F."/>
            <person name="Magnuson J."/>
            <person name="Mondo S."/>
            <person name="Nolan M."/>
            <person name="Ohm R."/>
            <person name="Pangilinan J."/>
            <person name="Park H.-J."/>
            <person name="Ramirez L."/>
            <person name="Alfaro M."/>
            <person name="Sun H."/>
            <person name="Tritt A."/>
            <person name="Yoshinaga Y."/>
            <person name="Zwiers L.-H."/>
            <person name="Turgeon B."/>
            <person name="Goodwin S."/>
            <person name="Spatafora J."/>
            <person name="Crous P."/>
            <person name="Grigoriev I."/>
        </authorList>
    </citation>
    <scope>NUCLEOTIDE SEQUENCE</scope>
    <source>
        <strain evidence="3">CBS 269.34</strain>
    </source>
</reference>
<feature type="compositionally biased region" description="Basic and acidic residues" evidence="1">
    <location>
        <begin position="514"/>
        <end position="525"/>
    </location>
</feature>
<keyword evidence="4" id="KW-1185">Reference proteome</keyword>
<dbReference type="PANTHER" id="PTHR33112">
    <property type="entry name" value="DOMAIN PROTEIN, PUTATIVE-RELATED"/>
    <property type="match status" value="1"/>
</dbReference>
<evidence type="ECO:0000256" key="1">
    <source>
        <dbReference type="SAM" id="MobiDB-lite"/>
    </source>
</evidence>
<feature type="region of interest" description="Disordered" evidence="1">
    <location>
        <begin position="444"/>
        <end position="527"/>
    </location>
</feature>
<feature type="region of interest" description="Disordered" evidence="1">
    <location>
        <begin position="78"/>
        <end position="117"/>
    </location>
</feature>
<feature type="compositionally biased region" description="Basic and acidic residues" evidence="1">
    <location>
        <begin position="102"/>
        <end position="117"/>
    </location>
</feature>
<feature type="compositionally biased region" description="Basic and acidic residues" evidence="1">
    <location>
        <begin position="477"/>
        <end position="493"/>
    </location>
</feature>
<protein>
    <submittedName>
        <fullName evidence="3">HET-domain-containing protein</fullName>
    </submittedName>
</protein>